<dbReference type="OrthoDB" id="9801098at2"/>
<keyword evidence="2" id="KW-0378">Hydrolase</keyword>
<evidence type="ECO:0000256" key="2">
    <source>
        <dbReference type="RuleBase" id="RU363015"/>
    </source>
</evidence>
<gene>
    <name evidence="3" type="ORF">D3250_07040</name>
</gene>
<evidence type="ECO:0000256" key="1">
    <source>
        <dbReference type="ARBA" id="ARBA00006763"/>
    </source>
</evidence>
<keyword evidence="4" id="KW-1185">Reference proteome</keyword>
<dbReference type="Proteomes" id="UP000266615">
    <property type="component" value="Unassembled WGS sequence"/>
</dbReference>
<dbReference type="GO" id="GO:0102682">
    <property type="term" value="F:cytokinin riboside 5'-monophosphate phosphoribohydrolase activity"/>
    <property type="evidence" value="ECO:0007669"/>
    <property type="project" value="RHEA"/>
</dbReference>
<dbReference type="SUPFAM" id="SSF102405">
    <property type="entry name" value="MCP/YpsA-like"/>
    <property type="match status" value="1"/>
</dbReference>
<dbReference type="PANTHER" id="PTHR31223:SF70">
    <property type="entry name" value="LOG FAMILY PROTEIN YJL055W"/>
    <property type="match status" value="1"/>
</dbReference>
<accession>A0A3A4F212</accession>
<reference evidence="3 4" key="1">
    <citation type="submission" date="2018-09" db="EMBL/GenBank/DDBJ databases">
        <title>Nesterenkonia natronophila sp. nov., an alkaliphilic actinobacteriume isolated from a soda lake, and emended description of the genus Nesterenkonia.</title>
        <authorList>
            <person name="Menes R.J."/>
            <person name="Iriarte A."/>
        </authorList>
    </citation>
    <scope>NUCLEOTIDE SEQUENCE [LARGE SCALE GENOMIC DNA]</scope>
    <source>
        <strain evidence="3 4">M8</strain>
    </source>
</reference>
<dbReference type="EMBL" id="QYZP01000002">
    <property type="protein sequence ID" value="RJN31866.1"/>
    <property type="molecule type" value="Genomic_DNA"/>
</dbReference>
<evidence type="ECO:0000313" key="4">
    <source>
        <dbReference type="Proteomes" id="UP000266615"/>
    </source>
</evidence>
<dbReference type="EC" id="3.2.2.n1" evidence="2"/>
<comment type="catalytic activity">
    <reaction evidence="2">
        <text>9-ribosyl-trans-zeatin 5'-phosphate + H2O = trans-zeatin + D-ribose 5-phosphate</text>
        <dbReference type="Rhea" id="RHEA:48564"/>
        <dbReference type="ChEBI" id="CHEBI:15377"/>
        <dbReference type="ChEBI" id="CHEBI:16522"/>
        <dbReference type="ChEBI" id="CHEBI:78346"/>
        <dbReference type="ChEBI" id="CHEBI:87947"/>
        <dbReference type="EC" id="3.2.2.n1"/>
    </reaction>
</comment>
<protein>
    <recommendedName>
        <fullName evidence="2">Cytokinin riboside 5'-monophosphate phosphoribohydrolase</fullName>
        <ecNumber evidence="2">3.2.2.n1</ecNumber>
    </recommendedName>
</protein>
<name>A0A3A4F212_9MICC</name>
<dbReference type="GO" id="GO:0005829">
    <property type="term" value="C:cytosol"/>
    <property type="evidence" value="ECO:0007669"/>
    <property type="project" value="TreeGrafter"/>
</dbReference>
<dbReference type="Gene3D" id="3.40.50.450">
    <property type="match status" value="1"/>
</dbReference>
<organism evidence="3 4">
    <name type="scientific">Nesterenkonia natronophila</name>
    <dbReference type="NCBI Taxonomy" id="2174932"/>
    <lineage>
        <taxon>Bacteria</taxon>
        <taxon>Bacillati</taxon>
        <taxon>Actinomycetota</taxon>
        <taxon>Actinomycetes</taxon>
        <taxon>Micrococcales</taxon>
        <taxon>Micrococcaceae</taxon>
        <taxon>Nesterenkonia</taxon>
    </lineage>
</organism>
<dbReference type="GO" id="GO:0009691">
    <property type="term" value="P:cytokinin biosynthetic process"/>
    <property type="evidence" value="ECO:0007669"/>
    <property type="project" value="UniProtKB-UniRule"/>
</dbReference>
<comment type="similarity">
    <text evidence="1 2">Belongs to the LOG family.</text>
</comment>
<sequence length="192" mass="21039">MGSVTYLHRITVFTGGASGHDLAYQQHVRTLGAELARAAIGVVYGGGKVGLMGQIADSALEARGEVIGVIPEVLMEREVAHRGITYLEIVPDMHFRKARLGELGDAFVALPGGMGTLEELFEVWTWQYLGIHAKPVALYNVKGFWNPLLEMIDHQVAEGFIAGWRRDALVVARTPGDLIAQLRAWRPPVQDL</sequence>
<proteinExistence type="inferred from homology"/>
<dbReference type="AlphaFoldDB" id="A0A3A4F212"/>
<dbReference type="InterPro" id="IPR005269">
    <property type="entry name" value="LOG"/>
</dbReference>
<dbReference type="Pfam" id="PF03641">
    <property type="entry name" value="Lysine_decarbox"/>
    <property type="match status" value="1"/>
</dbReference>
<dbReference type="InterPro" id="IPR031100">
    <property type="entry name" value="LOG_fam"/>
</dbReference>
<evidence type="ECO:0000313" key="3">
    <source>
        <dbReference type="EMBL" id="RJN31866.1"/>
    </source>
</evidence>
<keyword evidence="2" id="KW-0203">Cytokinin biosynthesis</keyword>
<dbReference type="PANTHER" id="PTHR31223">
    <property type="entry name" value="LOG FAMILY PROTEIN YJL055W"/>
    <property type="match status" value="1"/>
</dbReference>
<comment type="caution">
    <text evidence="3">The sequence shown here is derived from an EMBL/GenBank/DDBJ whole genome shotgun (WGS) entry which is preliminary data.</text>
</comment>
<comment type="catalytic activity">
    <reaction evidence="2">
        <text>N(6)-(dimethylallyl)adenosine 5'-phosphate + H2O = N(6)-dimethylallyladenine + D-ribose 5-phosphate</text>
        <dbReference type="Rhea" id="RHEA:48560"/>
        <dbReference type="ChEBI" id="CHEBI:15377"/>
        <dbReference type="ChEBI" id="CHEBI:17660"/>
        <dbReference type="ChEBI" id="CHEBI:57526"/>
        <dbReference type="ChEBI" id="CHEBI:78346"/>
        <dbReference type="EC" id="3.2.2.n1"/>
    </reaction>
</comment>
<dbReference type="NCBIfam" id="TIGR00730">
    <property type="entry name" value="Rossman fold protein, TIGR00730 family"/>
    <property type="match status" value="1"/>
</dbReference>